<evidence type="ECO:0000256" key="1">
    <source>
        <dbReference type="PROSITE-ProRule" id="PRU00221"/>
    </source>
</evidence>
<dbReference type="InterPro" id="IPR001680">
    <property type="entry name" value="WD40_rpt"/>
</dbReference>
<feature type="domain" description="Anaphase-promoting complex subunit 4-like WD40" evidence="2">
    <location>
        <begin position="134"/>
        <end position="207"/>
    </location>
</feature>
<sequence>MAFLVGAVPLKNTVRVWESPSDEDVSMIQPQSTSFTESLFGINRVSRVIISPDHSLVASSSDDGIVRLWRTDTGNCTRGLDGHKGVVYAIAFSPDSAMIATGSKDRTVRLWQTERGKCVHVLHTPEDETWTIAFSVNGEFIAAGTAKGTVWVWRTDTGKIVHSLRGDGRQVCAVKFSIESTFVISGYRNGDVGIWRVDTGECIHFLGNESGLDHWGIKATEAEDERHIKREIVTTPDLEFIAWSKTKAWDDELVLWRRQGEKYKLIARYGHDDVGIDSAKITNMVFSSKALFVAWRPRSYGRQAVFWRVSIGDCVQVDTGNDCRFTYESEIRCRDADSLAESMTDIGYFGVYADNIGELAWITRNEQNFVWLPNKLHPLEYLETEDCDASGPIVAIGARSNNVIIIDFSRHAGDVAHHEGVARFQAVQRGSIREMASQSGKLGFLASLYDTMRCWRRRQKDD</sequence>
<dbReference type="InterPro" id="IPR036322">
    <property type="entry name" value="WD40_repeat_dom_sf"/>
</dbReference>
<dbReference type="InterPro" id="IPR015943">
    <property type="entry name" value="WD40/YVTN_repeat-like_dom_sf"/>
</dbReference>
<dbReference type="PANTHER" id="PTHR19879:SF9">
    <property type="entry name" value="TRANSCRIPTION INITIATION FACTOR TFIID SUBUNIT 5"/>
    <property type="match status" value="1"/>
</dbReference>
<dbReference type="Pfam" id="PF12894">
    <property type="entry name" value="ANAPC4_WD40"/>
    <property type="match status" value="1"/>
</dbReference>
<dbReference type="PROSITE" id="PS50294">
    <property type="entry name" value="WD_REPEATS_REGION"/>
    <property type="match status" value="1"/>
</dbReference>
<dbReference type="Gene3D" id="2.130.10.10">
    <property type="entry name" value="YVTN repeat-like/Quinoprotein amine dehydrogenase"/>
    <property type="match status" value="2"/>
</dbReference>
<accession>A0ABR0T0F8</accession>
<dbReference type="Pfam" id="PF00400">
    <property type="entry name" value="WD40"/>
    <property type="match status" value="2"/>
</dbReference>
<protein>
    <submittedName>
        <fullName evidence="3">Vegetative incompatibility HET-E-1-like protein</fullName>
    </submittedName>
</protein>
<keyword evidence="1" id="KW-0853">WD repeat</keyword>
<dbReference type="CDD" id="cd00200">
    <property type="entry name" value="WD40"/>
    <property type="match status" value="1"/>
</dbReference>
<dbReference type="InterPro" id="IPR024977">
    <property type="entry name" value="Apc4-like_WD40_dom"/>
</dbReference>
<dbReference type="PROSITE" id="PS50082">
    <property type="entry name" value="WD_REPEATS_2"/>
    <property type="match status" value="4"/>
</dbReference>
<feature type="repeat" description="WD" evidence="1">
    <location>
        <begin position="164"/>
        <end position="205"/>
    </location>
</feature>
<dbReference type="EMBL" id="JAVFKD010000001">
    <property type="protein sequence ID" value="KAK5997714.1"/>
    <property type="molecule type" value="Genomic_DNA"/>
</dbReference>
<name>A0ABR0T0F8_9HYPO</name>
<evidence type="ECO:0000259" key="2">
    <source>
        <dbReference type="Pfam" id="PF12894"/>
    </source>
</evidence>
<dbReference type="PANTHER" id="PTHR19879">
    <property type="entry name" value="TRANSCRIPTION INITIATION FACTOR TFIID"/>
    <property type="match status" value="1"/>
</dbReference>
<gene>
    <name evidence="3" type="ORF">PT974_00070</name>
</gene>
<comment type="caution">
    <text evidence="3">The sequence shown here is derived from an EMBL/GenBank/DDBJ whole genome shotgun (WGS) entry which is preliminary data.</text>
</comment>
<dbReference type="Proteomes" id="UP001338125">
    <property type="component" value="Unassembled WGS sequence"/>
</dbReference>
<evidence type="ECO:0000313" key="3">
    <source>
        <dbReference type="EMBL" id="KAK5997714.1"/>
    </source>
</evidence>
<feature type="repeat" description="WD" evidence="1">
    <location>
        <begin position="122"/>
        <end position="163"/>
    </location>
</feature>
<feature type="repeat" description="WD" evidence="1">
    <location>
        <begin position="45"/>
        <end position="79"/>
    </location>
</feature>
<reference evidence="3 4" key="1">
    <citation type="submission" date="2024-01" db="EMBL/GenBank/DDBJ databases">
        <title>Complete genome of Cladobotryum mycophilum ATHUM6906.</title>
        <authorList>
            <person name="Christinaki A.C."/>
            <person name="Myridakis A.I."/>
            <person name="Kouvelis V.N."/>
        </authorList>
    </citation>
    <scope>NUCLEOTIDE SEQUENCE [LARGE SCALE GENOMIC DNA]</scope>
    <source>
        <strain evidence="3 4">ATHUM6906</strain>
    </source>
</reference>
<dbReference type="SMART" id="SM00320">
    <property type="entry name" value="WD40"/>
    <property type="match status" value="4"/>
</dbReference>
<feature type="repeat" description="WD" evidence="1">
    <location>
        <begin position="80"/>
        <end position="121"/>
    </location>
</feature>
<organism evidence="3 4">
    <name type="scientific">Cladobotryum mycophilum</name>
    <dbReference type="NCBI Taxonomy" id="491253"/>
    <lineage>
        <taxon>Eukaryota</taxon>
        <taxon>Fungi</taxon>
        <taxon>Dikarya</taxon>
        <taxon>Ascomycota</taxon>
        <taxon>Pezizomycotina</taxon>
        <taxon>Sordariomycetes</taxon>
        <taxon>Hypocreomycetidae</taxon>
        <taxon>Hypocreales</taxon>
        <taxon>Hypocreaceae</taxon>
        <taxon>Cladobotryum</taxon>
    </lineage>
</organism>
<proteinExistence type="predicted"/>
<evidence type="ECO:0000313" key="4">
    <source>
        <dbReference type="Proteomes" id="UP001338125"/>
    </source>
</evidence>
<keyword evidence="4" id="KW-1185">Reference proteome</keyword>
<dbReference type="SUPFAM" id="SSF50978">
    <property type="entry name" value="WD40 repeat-like"/>
    <property type="match status" value="1"/>
</dbReference>